<gene>
    <name evidence="9" type="ORF">GGR27_001815</name>
</gene>
<dbReference type="InterPro" id="IPR001962">
    <property type="entry name" value="Asn_synthase"/>
</dbReference>
<dbReference type="InterPro" id="IPR017932">
    <property type="entry name" value="GATase_2_dom"/>
</dbReference>
<evidence type="ECO:0000313" key="9">
    <source>
        <dbReference type="EMBL" id="NJC26316.1"/>
    </source>
</evidence>
<dbReference type="EMBL" id="JAATJH010000002">
    <property type="protein sequence ID" value="NJC26316.1"/>
    <property type="molecule type" value="Genomic_DNA"/>
</dbReference>
<evidence type="ECO:0000256" key="4">
    <source>
        <dbReference type="ARBA" id="ARBA00022741"/>
    </source>
</evidence>
<dbReference type="NCBIfam" id="TIGR01536">
    <property type="entry name" value="asn_synth_AEB"/>
    <property type="match status" value="1"/>
</dbReference>
<dbReference type="Proteomes" id="UP000770785">
    <property type="component" value="Unassembled WGS sequence"/>
</dbReference>
<dbReference type="EC" id="6.3.5.4" evidence="3"/>
<protein>
    <recommendedName>
        <fullName evidence="3">asparagine synthase (glutamine-hydrolyzing)</fullName>
        <ecNumber evidence="3">6.3.5.4</ecNumber>
    </recommendedName>
</protein>
<accession>A0ABX0XBG1</accession>
<evidence type="ECO:0000259" key="8">
    <source>
        <dbReference type="PROSITE" id="PS51278"/>
    </source>
</evidence>
<evidence type="ECO:0000256" key="5">
    <source>
        <dbReference type="ARBA" id="ARBA00022840"/>
    </source>
</evidence>
<dbReference type="PROSITE" id="PS51278">
    <property type="entry name" value="GATASE_TYPE_2"/>
    <property type="match status" value="1"/>
</dbReference>
<dbReference type="Pfam" id="PF00733">
    <property type="entry name" value="Asn_synthase"/>
    <property type="match status" value="1"/>
</dbReference>
<keyword evidence="5" id="KW-0067">ATP-binding</keyword>
<dbReference type="InterPro" id="IPR029055">
    <property type="entry name" value="Ntn_hydrolases_N"/>
</dbReference>
<dbReference type="CDD" id="cd01991">
    <property type="entry name" value="Asn_synthase_B_C"/>
    <property type="match status" value="1"/>
</dbReference>
<evidence type="ECO:0000256" key="3">
    <source>
        <dbReference type="ARBA" id="ARBA00012737"/>
    </source>
</evidence>
<dbReference type="Gene3D" id="3.60.20.10">
    <property type="entry name" value="Glutamine Phosphoribosylpyrophosphate, subunit 1, domain 1"/>
    <property type="match status" value="1"/>
</dbReference>
<dbReference type="SUPFAM" id="SSF52402">
    <property type="entry name" value="Adenine nucleotide alpha hydrolases-like"/>
    <property type="match status" value="1"/>
</dbReference>
<dbReference type="InterPro" id="IPR033738">
    <property type="entry name" value="AsnB_N"/>
</dbReference>
<dbReference type="InterPro" id="IPR051786">
    <property type="entry name" value="ASN_synthetase/amidase"/>
</dbReference>
<dbReference type="Pfam" id="PF13537">
    <property type="entry name" value="GATase_7"/>
    <property type="match status" value="1"/>
</dbReference>
<evidence type="ECO:0000256" key="2">
    <source>
        <dbReference type="ARBA" id="ARBA00005752"/>
    </source>
</evidence>
<feature type="domain" description="Glutamine amidotransferase type-2" evidence="8">
    <location>
        <begin position="2"/>
        <end position="215"/>
    </location>
</feature>
<evidence type="ECO:0000256" key="1">
    <source>
        <dbReference type="ARBA" id="ARBA00005187"/>
    </source>
</evidence>
<dbReference type="InterPro" id="IPR006426">
    <property type="entry name" value="Asn_synth_AEB"/>
</dbReference>
<dbReference type="CDD" id="cd00712">
    <property type="entry name" value="AsnB"/>
    <property type="match status" value="1"/>
</dbReference>
<comment type="pathway">
    <text evidence="1">Amino-acid biosynthesis; L-asparagine biosynthesis; L-asparagine from L-aspartate (L-Gln route): step 1/1.</text>
</comment>
<dbReference type="RefSeq" id="WP_168037068.1">
    <property type="nucleotide sequence ID" value="NZ_JAATJH010000002.1"/>
</dbReference>
<keyword evidence="6" id="KW-0315">Glutamine amidotransferase</keyword>
<dbReference type="PIRSF" id="PIRSF001589">
    <property type="entry name" value="Asn_synthetase_glu-h"/>
    <property type="match status" value="1"/>
</dbReference>
<evidence type="ECO:0000313" key="10">
    <source>
        <dbReference type="Proteomes" id="UP000770785"/>
    </source>
</evidence>
<organism evidence="9 10">
    <name type="scientific">Neolewinella antarctica</name>
    <dbReference type="NCBI Taxonomy" id="442734"/>
    <lineage>
        <taxon>Bacteria</taxon>
        <taxon>Pseudomonadati</taxon>
        <taxon>Bacteroidota</taxon>
        <taxon>Saprospiria</taxon>
        <taxon>Saprospirales</taxon>
        <taxon>Lewinellaceae</taxon>
        <taxon>Neolewinella</taxon>
    </lineage>
</organism>
<evidence type="ECO:0000256" key="6">
    <source>
        <dbReference type="ARBA" id="ARBA00022962"/>
    </source>
</evidence>
<keyword evidence="4" id="KW-0547">Nucleotide-binding</keyword>
<sequence length="605" mass="68716">MCGIAGIYSPVDRLPPQHLETFTDALAHRGPDGRGFAYREEGRLGLGHRRLSILDLDAASDQPFVRGHLTMVYNGELYNFIELRRELEGLGHQFKSNGDTEVVLAAYEQWGADCQAKFNGMWALAIYDERRRELFLSRDRYGIKPLYYLRAPGQPFAFASETYAFKHLRGYERTFDAANLAHCLKDVRSFGAKKETVFTGLYQLPPGHCALLAMDGQLTVRRWWHNRGEITLPASQRERTERFRELFDDACRLRLRSDAPLTTALSGGMDSSSVYASVTGLLGRGGLQRAGEASRRAYCLGFPGSQRDERSDARRVVDHVGGELKEVLPVYDRDTILNDTRQFDTVFSDPNFIVRQLYAAMAADGFKVSLDGHGVDEMLFGYRNMIDSLLPFIAKEEPETYSNLLYLRLKMASFGTVDPGLVLKRAKQTVWRLLGINKHTALPVPTGPLMSPQEIVNTCMFETYLPTILQNFDRASMAEGVEIRTPFLDYRLVEFCLALPLEDLLSGQHTKIILRRAMNKRLPKKICWAQKKVGLQAPMDDLFNGPLNEFALDLIRSKVLLESPHWDGRQLANDLEEKLRLMKFRQSDGYRIWPVLSTLLINNEA</sequence>
<proteinExistence type="inferred from homology"/>
<evidence type="ECO:0000256" key="7">
    <source>
        <dbReference type="ARBA" id="ARBA00048741"/>
    </source>
</evidence>
<dbReference type="PANTHER" id="PTHR43284:SF1">
    <property type="entry name" value="ASPARAGINE SYNTHETASE"/>
    <property type="match status" value="1"/>
</dbReference>
<dbReference type="InterPro" id="IPR014729">
    <property type="entry name" value="Rossmann-like_a/b/a_fold"/>
</dbReference>
<dbReference type="SUPFAM" id="SSF56235">
    <property type="entry name" value="N-terminal nucleophile aminohydrolases (Ntn hydrolases)"/>
    <property type="match status" value="1"/>
</dbReference>
<comment type="caution">
    <text evidence="9">The sequence shown here is derived from an EMBL/GenBank/DDBJ whole genome shotgun (WGS) entry which is preliminary data.</text>
</comment>
<keyword evidence="10" id="KW-1185">Reference proteome</keyword>
<reference evidence="9 10" key="1">
    <citation type="submission" date="2020-03" db="EMBL/GenBank/DDBJ databases">
        <title>Genomic Encyclopedia of Type Strains, Phase IV (KMG-IV): sequencing the most valuable type-strain genomes for metagenomic binning, comparative biology and taxonomic classification.</title>
        <authorList>
            <person name="Goeker M."/>
        </authorList>
    </citation>
    <scope>NUCLEOTIDE SEQUENCE [LARGE SCALE GENOMIC DNA]</scope>
    <source>
        <strain evidence="9 10">DSM 105096</strain>
    </source>
</reference>
<keyword evidence="9" id="KW-0436">Ligase</keyword>
<comment type="catalytic activity">
    <reaction evidence="7">
        <text>L-aspartate + L-glutamine + ATP + H2O = L-asparagine + L-glutamate + AMP + diphosphate + H(+)</text>
        <dbReference type="Rhea" id="RHEA:12228"/>
        <dbReference type="ChEBI" id="CHEBI:15377"/>
        <dbReference type="ChEBI" id="CHEBI:15378"/>
        <dbReference type="ChEBI" id="CHEBI:29985"/>
        <dbReference type="ChEBI" id="CHEBI:29991"/>
        <dbReference type="ChEBI" id="CHEBI:30616"/>
        <dbReference type="ChEBI" id="CHEBI:33019"/>
        <dbReference type="ChEBI" id="CHEBI:58048"/>
        <dbReference type="ChEBI" id="CHEBI:58359"/>
        <dbReference type="ChEBI" id="CHEBI:456215"/>
        <dbReference type="EC" id="6.3.5.4"/>
    </reaction>
</comment>
<name>A0ABX0XBG1_9BACT</name>
<comment type="similarity">
    <text evidence="2">Belongs to the asparagine synthetase family.</text>
</comment>
<dbReference type="GO" id="GO:0004066">
    <property type="term" value="F:asparagine synthase (glutamine-hydrolyzing) activity"/>
    <property type="evidence" value="ECO:0007669"/>
    <property type="project" value="UniProtKB-EC"/>
</dbReference>
<dbReference type="PANTHER" id="PTHR43284">
    <property type="entry name" value="ASPARAGINE SYNTHETASE (GLUTAMINE-HYDROLYZING)"/>
    <property type="match status" value="1"/>
</dbReference>
<dbReference type="Gene3D" id="3.40.50.620">
    <property type="entry name" value="HUPs"/>
    <property type="match status" value="1"/>
</dbReference>